<protein>
    <recommendedName>
        <fullName evidence="4">PH domain-containing protein</fullName>
    </recommendedName>
</protein>
<keyword evidence="1" id="KW-1133">Transmembrane helix</keyword>
<dbReference type="EMBL" id="JACBZX010000001">
    <property type="protein sequence ID" value="NYG36679.1"/>
    <property type="molecule type" value="Genomic_DNA"/>
</dbReference>
<feature type="transmembrane region" description="Helical" evidence="1">
    <location>
        <begin position="20"/>
        <end position="39"/>
    </location>
</feature>
<evidence type="ECO:0000313" key="3">
    <source>
        <dbReference type="Proteomes" id="UP000592181"/>
    </source>
</evidence>
<evidence type="ECO:0000313" key="2">
    <source>
        <dbReference type="EMBL" id="NYG36679.1"/>
    </source>
</evidence>
<keyword evidence="1" id="KW-0812">Transmembrane</keyword>
<gene>
    <name evidence="2" type="ORF">BJY28_001148</name>
</gene>
<reference evidence="2 3" key="1">
    <citation type="submission" date="2020-07" db="EMBL/GenBank/DDBJ databases">
        <title>Sequencing the genomes of 1000 actinobacteria strains.</title>
        <authorList>
            <person name="Klenk H.-P."/>
        </authorList>
    </citation>
    <scope>NUCLEOTIDE SEQUENCE [LARGE SCALE GENOMIC DNA]</scope>
    <source>
        <strain evidence="2 3">DSM 24723</strain>
    </source>
</reference>
<sequence>MPPSPSSPEPVTIRADRSWAVLAWIAAIVVVLGLTGITLTRGLDPVTAGLGVLMLVAVWRERGSHLTLDAHGVTAVMRRRRHSYRWDELLELGWAAQGPVSGLVARPTGGLFDDPGPNHPAWIFVLPRSGRRAAAEAREALAAWCQHTGVAYAVDGQDMELNAPPGSPYRTARGGSAAWRWLKRRA</sequence>
<organism evidence="2 3">
    <name type="scientific">Janibacter alkaliphilus</name>
    <dbReference type="NCBI Taxonomy" id="1069963"/>
    <lineage>
        <taxon>Bacteria</taxon>
        <taxon>Bacillati</taxon>
        <taxon>Actinomycetota</taxon>
        <taxon>Actinomycetes</taxon>
        <taxon>Micrococcales</taxon>
        <taxon>Intrasporangiaceae</taxon>
        <taxon>Janibacter</taxon>
    </lineage>
</organism>
<comment type="caution">
    <text evidence="2">The sequence shown here is derived from an EMBL/GenBank/DDBJ whole genome shotgun (WGS) entry which is preliminary data.</text>
</comment>
<dbReference type="AlphaFoldDB" id="A0A852X1D5"/>
<accession>A0A852X1D5</accession>
<evidence type="ECO:0008006" key="4">
    <source>
        <dbReference type="Google" id="ProtNLM"/>
    </source>
</evidence>
<evidence type="ECO:0000256" key="1">
    <source>
        <dbReference type="SAM" id="Phobius"/>
    </source>
</evidence>
<keyword evidence="1" id="KW-0472">Membrane</keyword>
<keyword evidence="3" id="KW-1185">Reference proteome</keyword>
<proteinExistence type="predicted"/>
<dbReference type="Proteomes" id="UP000592181">
    <property type="component" value="Unassembled WGS sequence"/>
</dbReference>
<dbReference type="RefSeq" id="WP_179462145.1">
    <property type="nucleotide sequence ID" value="NZ_JACBZX010000001.1"/>
</dbReference>
<name>A0A852X1D5_9MICO</name>